<dbReference type="InterPro" id="IPR000700">
    <property type="entry name" value="PAS-assoc_C"/>
</dbReference>
<dbReference type="Pfam" id="PF08448">
    <property type="entry name" value="PAS_4"/>
    <property type="match status" value="2"/>
</dbReference>
<evidence type="ECO:0000259" key="2">
    <source>
        <dbReference type="PROSITE" id="PS50113"/>
    </source>
</evidence>
<feature type="domain" description="PAS" evidence="1">
    <location>
        <begin position="563"/>
        <end position="608"/>
    </location>
</feature>
<dbReference type="SUPFAM" id="SSF55785">
    <property type="entry name" value="PYP-like sensor domain (PAS domain)"/>
    <property type="match status" value="6"/>
</dbReference>
<dbReference type="InterPro" id="IPR035965">
    <property type="entry name" value="PAS-like_dom_sf"/>
</dbReference>
<dbReference type="InterPro" id="IPR052155">
    <property type="entry name" value="Biofilm_reg_signaling"/>
</dbReference>
<dbReference type="InterPro" id="IPR001610">
    <property type="entry name" value="PAC"/>
</dbReference>
<evidence type="ECO:0000313" key="3">
    <source>
        <dbReference type="EMBL" id="KUG14164.1"/>
    </source>
</evidence>
<dbReference type="InterPro" id="IPR000014">
    <property type="entry name" value="PAS"/>
</dbReference>
<dbReference type="GO" id="GO:0006355">
    <property type="term" value="P:regulation of DNA-templated transcription"/>
    <property type="evidence" value="ECO:0007669"/>
    <property type="project" value="InterPro"/>
</dbReference>
<gene>
    <name evidence="3" type="ORF">ASZ90_016198</name>
</gene>
<dbReference type="Pfam" id="PF13426">
    <property type="entry name" value="PAS_9"/>
    <property type="match status" value="3"/>
</dbReference>
<proteinExistence type="predicted"/>
<dbReference type="InterPro" id="IPR013656">
    <property type="entry name" value="PAS_4"/>
</dbReference>
<feature type="domain" description="PAC" evidence="2">
    <location>
        <begin position="263"/>
        <end position="315"/>
    </location>
</feature>
<feature type="domain" description="PAC" evidence="2">
    <location>
        <begin position="510"/>
        <end position="562"/>
    </location>
</feature>
<feature type="domain" description="PAS" evidence="1">
    <location>
        <begin position="190"/>
        <end position="260"/>
    </location>
</feature>
<comment type="caution">
    <text evidence="3">The sequence shown here is derived from an EMBL/GenBank/DDBJ whole genome shotgun (WGS) entry which is preliminary data.</text>
</comment>
<dbReference type="AlphaFoldDB" id="A0A0W8EZU6"/>
<dbReference type="InterPro" id="IPR036388">
    <property type="entry name" value="WH-like_DNA-bd_sf"/>
</dbReference>
<protein>
    <recommendedName>
        <fullName evidence="4">Sensory transduction histidine kinase</fullName>
    </recommendedName>
</protein>
<name>A0A0W8EZU6_9ZZZZ</name>
<feature type="domain" description="PAC" evidence="2">
    <location>
        <begin position="650"/>
        <end position="703"/>
    </location>
</feature>
<dbReference type="Gene3D" id="1.10.10.10">
    <property type="entry name" value="Winged helix-like DNA-binding domain superfamily/Winged helix DNA-binding domain"/>
    <property type="match status" value="1"/>
</dbReference>
<dbReference type="SMART" id="SM00086">
    <property type="entry name" value="PAC"/>
    <property type="match status" value="4"/>
</dbReference>
<dbReference type="CDD" id="cd00130">
    <property type="entry name" value="PAS"/>
    <property type="match status" value="6"/>
</dbReference>
<dbReference type="EMBL" id="LNQE01001693">
    <property type="protein sequence ID" value="KUG14164.1"/>
    <property type="molecule type" value="Genomic_DNA"/>
</dbReference>
<organism evidence="3">
    <name type="scientific">hydrocarbon metagenome</name>
    <dbReference type="NCBI Taxonomy" id="938273"/>
    <lineage>
        <taxon>unclassified sequences</taxon>
        <taxon>metagenomes</taxon>
        <taxon>ecological metagenomes</taxon>
    </lineage>
</organism>
<dbReference type="PANTHER" id="PTHR44757">
    <property type="entry name" value="DIGUANYLATE CYCLASE DGCP"/>
    <property type="match status" value="1"/>
</dbReference>
<dbReference type="SMART" id="SM00091">
    <property type="entry name" value="PAS"/>
    <property type="match status" value="6"/>
</dbReference>
<dbReference type="NCBIfam" id="TIGR00229">
    <property type="entry name" value="sensory_box"/>
    <property type="match status" value="5"/>
</dbReference>
<dbReference type="InterPro" id="IPR013767">
    <property type="entry name" value="PAS_fold"/>
</dbReference>
<sequence length="841" mass="94341">MILDQEKITRIKKLLKARPKGLTISDISHSLKINRNSVAKYLEILLITGQVEMRMYGNAKVYYLSHRVPISSMLKFANELILVLDSEFRVVEVNDNFLSYYGLKKDDLTGSPVGTLPAHLLETMNVEDIARDASDSGEFSTEATCIRDGETKYLRIKAVPSVFDDGSHGITLIFEDITEKKRVEERLRVSEAKYRAIVEDQTELVGRFDKDLRILFANEAAYQFYQKMGGDLDGETILEFIHPEDREQVTAALQGLNRENPVVVVENRVQFRDGTIRWLQWTNRAIFNEEGVLIEYQGVGRDITERKEAEEELLVKDLAIAASINGIAIADLNGIVTYANKAYIGMFGYTSEADVLKNPIHAFAHGDAGESAVILEVWNTLIDCGSWTGEVNPRRTDGTAFCAFLSASLVRDSYGRPLCLMASFVDITDIKKAREELQLKNTAIATSINAIAIFDSQHCLIYANDSFLEEFDIPAKEVKGKHPEEILTRFETMTPRYEEIVLDLTTQGKWKGEVVFRKKDGTLKYMEASLRNTLNPAGKPLYMLASFIDISDHKIAEIALRSSRQKLQETIEFMPDPTFIIDKNHRVIAWNRALETLSGIKREDVLGRDDFHHAFGFFQGVRPVLVDLLSLPPHEIARNHPSVRRFGDSIYMEAYIPDMNGGKGAYLWGKASALIDREGHAIGAIESIRDISAWKQARESLRGGGAEETVEKIASPEEKATKIRDLSGMSQQLESVLGLMEEAVLLTDRSGTIVWANERFVDLVDGEREIVQGAHLTMFFPRDGQQILGERSAVPPGKTTLQVTLIPLTGNRSVPVEARLAVLPETDERVLILSQRPPCAL</sequence>
<reference evidence="3" key="1">
    <citation type="journal article" date="2015" name="Proc. Natl. Acad. Sci. U.S.A.">
        <title>Networks of energetic and metabolic interactions define dynamics in microbial communities.</title>
        <authorList>
            <person name="Embree M."/>
            <person name="Liu J.K."/>
            <person name="Al-Bassam M.M."/>
            <person name="Zengler K."/>
        </authorList>
    </citation>
    <scope>NUCLEOTIDE SEQUENCE</scope>
</reference>
<dbReference type="Pfam" id="PF00989">
    <property type="entry name" value="PAS"/>
    <property type="match status" value="1"/>
</dbReference>
<dbReference type="PANTHER" id="PTHR44757:SF2">
    <property type="entry name" value="BIOFILM ARCHITECTURE MAINTENANCE PROTEIN MBAA"/>
    <property type="match status" value="1"/>
</dbReference>
<evidence type="ECO:0000259" key="1">
    <source>
        <dbReference type="PROSITE" id="PS50112"/>
    </source>
</evidence>
<evidence type="ECO:0008006" key="4">
    <source>
        <dbReference type="Google" id="ProtNLM"/>
    </source>
</evidence>
<dbReference type="Gene3D" id="3.30.450.20">
    <property type="entry name" value="PAS domain"/>
    <property type="match status" value="6"/>
</dbReference>
<feature type="domain" description="PAS" evidence="1">
    <location>
        <begin position="310"/>
        <end position="367"/>
    </location>
</feature>
<feature type="domain" description="PAC" evidence="2">
    <location>
        <begin position="387"/>
        <end position="439"/>
    </location>
</feature>
<accession>A0A0W8EZU6</accession>
<feature type="domain" description="PAC" evidence="2">
    <location>
        <begin position="135"/>
        <end position="189"/>
    </location>
</feature>
<dbReference type="PROSITE" id="PS50113">
    <property type="entry name" value="PAC"/>
    <property type="match status" value="5"/>
</dbReference>
<feature type="domain" description="PAS" evidence="1">
    <location>
        <begin position="66"/>
        <end position="128"/>
    </location>
</feature>
<dbReference type="PROSITE" id="PS50112">
    <property type="entry name" value="PAS"/>
    <property type="match status" value="4"/>
</dbReference>